<feature type="transmembrane region" description="Helical" evidence="9">
    <location>
        <begin position="425"/>
        <end position="445"/>
    </location>
</feature>
<feature type="transmembrane region" description="Helical" evidence="9">
    <location>
        <begin position="457"/>
        <end position="483"/>
    </location>
</feature>
<feature type="transmembrane region" description="Helical" evidence="9">
    <location>
        <begin position="221"/>
        <end position="243"/>
    </location>
</feature>
<dbReference type="PANTHER" id="PTHR42682">
    <property type="entry name" value="HYDROGENASE-4 COMPONENT F"/>
    <property type="match status" value="1"/>
</dbReference>
<feature type="domain" description="NADH:quinone oxidoreductase/Mrp antiporter transmembrane" evidence="10">
    <location>
        <begin position="143"/>
        <end position="404"/>
    </location>
</feature>
<dbReference type="GO" id="GO:0016491">
    <property type="term" value="F:oxidoreductase activity"/>
    <property type="evidence" value="ECO:0007669"/>
    <property type="project" value="UniProtKB-KW"/>
</dbReference>
<feature type="transmembrane region" description="Helical" evidence="9">
    <location>
        <begin position="495"/>
        <end position="514"/>
    </location>
</feature>
<gene>
    <name evidence="11" type="ORF">OZSIB_1988</name>
</gene>
<evidence type="ECO:0000313" key="11">
    <source>
        <dbReference type="EMBL" id="RCK77950.1"/>
    </source>
</evidence>
<evidence type="ECO:0000256" key="1">
    <source>
        <dbReference type="ARBA" id="ARBA00004651"/>
    </source>
</evidence>
<evidence type="ECO:0000313" key="12">
    <source>
        <dbReference type="Proteomes" id="UP000252355"/>
    </source>
</evidence>
<dbReference type="InterPro" id="IPR001750">
    <property type="entry name" value="ND/Mrp_TM"/>
</dbReference>
<dbReference type="AlphaFoldDB" id="A0A367ZIU1"/>
<comment type="subcellular location">
    <subcellularLocation>
        <location evidence="1">Cell membrane</location>
        <topology evidence="1">Multi-pass membrane protein</topology>
    </subcellularLocation>
    <subcellularLocation>
        <location evidence="7">Membrane</location>
        <topology evidence="7">Multi-pass membrane protein</topology>
    </subcellularLocation>
</comment>
<protein>
    <submittedName>
        <fullName evidence="11">Monovalent cation/H+ antiporter subunit</fullName>
    </submittedName>
</protein>
<evidence type="ECO:0000256" key="3">
    <source>
        <dbReference type="ARBA" id="ARBA00022692"/>
    </source>
</evidence>
<evidence type="ECO:0000256" key="9">
    <source>
        <dbReference type="SAM" id="Phobius"/>
    </source>
</evidence>
<feature type="transmembrane region" description="Helical" evidence="9">
    <location>
        <begin position="344"/>
        <end position="368"/>
    </location>
</feature>
<feature type="transmembrane region" description="Helical" evidence="9">
    <location>
        <begin position="145"/>
        <end position="165"/>
    </location>
</feature>
<feature type="transmembrane region" description="Helical" evidence="9">
    <location>
        <begin position="380"/>
        <end position="398"/>
    </location>
</feature>
<dbReference type="Proteomes" id="UP000252355">
    <property type="component" value="Unassembled WGS sequence"/>
</dbReference>
<keyword evidence="2" id="KW-1003">Cell membrane</keyword>
<keyword evidence="5" id="KW-0560">Oxidoreductase</keyword>
<evidence type="ECO:0000256" key="5">
    <source>
        <dbReference type="ARBA" id="ARBA00023002"/>
    </source>
</evidence>
<evidence type="ECO:0000259" key="10">
    <source>
        <dbReference type="Pfam" id="PF00361"/>
    </source>
</evidence>
<feature type="transmembrane region" description="Helical" evidence="9">
    <location>
        <begin position="280"/>
        <end position="304"/>
    </location>
</feature>
<accession>A0A367ZIU1</accession>
<reference evidence="11 12" key="1">
    <citation type="submission" date="2018-05" db="EMBL/GenBank/DDBJ databases">
        <title>A metagenomic window into the 2 km-deep terrestrial subsurface aquifer revealed taxonomically and functionally diverse microbial community comprising novel uncultured bacterial lineages.</title>
        <authorList>
            <person name="Kadnikov V.V."/>
            <person name="Mardanov A.V."/>
            <person name="Beletsky A.V."/>
            <person name="Banks D."/>
            <person name="Pimenov N.V."/>
            <person name="Frank Y.A."/>
            <person name="Karnachuk O.V."/>
            <person name="Ravin N.V."/>
        </authorList>
    </citation>
    <scope>NUCLEOTIDE SEQUENCE [LARGE SCALE GENOMIC DNA]</scope>
    <source>
        <strain evidence="11">BY5</strain>
    </source>
</reference>
<sequence length="624" mass="63463">MALLLVLALLSPWAVLAFLLASRDAPTDEEVAPDGPARGEAGAGARPRWRLLAPWTPLPALLAALFLPEDLALELPWLFLGALLRLDRPARLFLGLTAAVWLAAGWYARGYLPTTGERPPGERRFWGWFLATMGGNLLLVPCQDMVSFTAFFTAMSLAAYGLVIHHPSARNLAAGRVYLALAILGEVLAFAGLVWACQVAQGEVSFAAAGAALAASPARDAVLWLLIAGFGIKLGLVPLHVWLPLAHPAAPTPASAVLSGVIIKTGLLLWWRVFPWGAGALLPGAFLVVAGLAGTFGAALVGLVQTDPKALLAYSSVSQMGLVALMAGLGLIADAHAGAEIAPLLTGLGLFAVHHGLTKGALFLGVGLAQTSLSTGGRRLVMAGLALLGASLAGFPLTSGQAAKAWLKALLPLAGPAWQPAFERLVPLSGVTTMLLLLRFLALLPRAGKPGAPAAPLAMLLPWAGLGLGTVLLPVILVGAGGFPPAALGLSGAGMAKAALPPLAAMAMAAFVWWKAPAAAERCRAGLAVPAGDLLHLTRFFSAAAAVQATAPTAPGATSPNAGGPPAFSLVGESPSGEARSPAGQEAARPPALAWCLSVLAGGEGFSTGLLLMVLLAAGLALLL</sequence>
<keyword evidence="3 7" id="KW-0812">Transmembrane</keyword>
<evidence type="ECO:0000256" key="2">
    <source>
        <dbReference type="ARBA" id="ARBA00022475"/>
    </source>
</evidence>
<evidence type="ECO:0000256" key="4">
    <source>
        <dbReference type="ARBA" id="ARBA00022989"/>
    </source>
</evidence>
<comment type="caution">
    <text evidence="11">The sequence shown here is derived from an EMBL/GenBank/DDBJ whole genome shotgun (WGS) entry which is preliminary data.</text>
</comment>
<dbReference type="Pfam" id="PF00361">
    <property type="entry name" value="Proton_antipo_M"/>
    <property type="match status" value="1"/>
</dbReference>
<dbReference type="EMBL" id="QOQW01000030">
    <property type="protein sequence ID" value="RCK77950.1"/>
    <property type="molecule type" value="Genomic_DNA"/>
</dbReference>
<feature type="region of interest" description="Disordered" evidence="8">
    <location>
        <begin position="552"/>
        <end position="585"/>
    </location>
</feature>
<feature type="transmembrane region" description="Helical" evidence="9">
    <location>
        <begin position="311"/>
        <end position="332"/>
    </location>
</feature>
<dbReference type="GO" id="GO:0005886">
    <property type="term" value="C:plasma membrane"/>
    <property type="evidence" value="ECO:0007669"/>
    <property type="project" value="UniProtKB-SubCell"/>
</dbReference>
<feature type="transmembrane region" description="Helical" evidence="9">
    <location>
        <begin position="592"/>
        <end position="623"/>
    </location>
</feature>
<keyword evidence="6 9" id="KW-0472">Membrane</keyword>
<feature type="transmembrane region" description="Helical" evidence="9">
    <location>
        <begin position="255"/>
        <end position="274"/>
    </location>
</feature>
<feature type="transmembrane region" description="Helical" evidence="9">
    <location>
        <begin position="177"/>
        <end position="201"/>
    </location>
</feature>
<evidence type="ECO:0000256" key="7">
    <source>
        <dbReference type="RuleBase" id="RU000320"/>
    </source>
</evidence>
<feature type="compositionally biased region" description="Low complexity" evidence="8">
    <location>
        <begin position="552"/>
        <end position="567"/>
    </location>
</feature>
<organism evidence="11 12">
    <name type="scientific">Candidatus Ozemobacter sibiricus</name>
    <dbReference type="NCBI Taxonomy" id="2268124"/>
    <lineage>
        <taxon>Bacteria</taxon>
        <taxon>Candidatus Ozemobacteria</taxon>
        <taxon>Candidatus Ozemobacterales</taxon>
        <taxon>Candidatus Ozemobacteraceae</taxon>
        <taxon>Candidatus Ozemobacter</taxon>
    </lineage>
</organism>
<dbReference type="InterPro" id="IPR052175">
    <property type="entry name" value="ComplexI-like_HydComp"/>
</dbReference>
<dbReference type="PANTHER" id="PTHR42682:SF4">
    <property type="entry name" value="NADH-UBIQUINONE_PLASTOQUINONE"/>
    <property type="match status" value="1"/>
</dbReference>
<proteinExistence type="predicted"/>
<evidence type="ECO:0000256" key="8">
    <source>
        <dbReference type="SAM" id="MobiDB-lite"/>
    </source>
</evidence>
<name>A0A367ZIU1_9BACT</name>
<feature type="transmembrane region" description="Helical" evidence="9">
    <location>
        <begin position="92"/>
        <end position="108"/>
    </location>
</feature>
<keyword evidence="4 9" id="KW-1133">Transmembrane helix</keyword>
<evidence type="ECO:0000256" key="6">
    <source>
        <dbReference type="ARBA" id="ARBA00023136"/>
    </source>
</evidence>